<evidence type="ECO:0000256" key="1">
    <source>
        <dbReference type="SAM" id="Phobius"/>
    </source>
</evidence>
<protein>
    <submittedName>
        <fullName evidence="3">Uncharacterized protein</fullName>
    </submittedName>
</protein>
<dbReference type="STRING" id="272633.gene:10731472"/>
<organism evidence="3 4">
    <name type="scientific">Malacoplasma penetrans (strain HF-2)</name>
    <name type="common">Mycoplasma penetrans</name>
    <dbReference type="NCBI Taxonomy" id="272633"/>
    <lineage>
        <taxon>Bacteria</taxon>
        <taxon>Bacillati</taxon>
        <taxon>Mycoplasmatota</taxon>
        <taxon>Mycoplasmoidales</taxon>
        <taxon>Mycoplasmoidaceae</taxon>
        <taxon>Malacoplasma</taxon>
    </lineage>
</organism>
<dbReference type="EMBL" id="BA000026">
    <property type="protein sequence ID" value="BAC44151.1"/>
    <property type="molecule type" value="Genomic_DNA"/>
</dbReference>
<keyword evidence="1" id="KW-0812">Transmembrane</keyword>
<gene>
    <name evidence="3" type="ordered locus">MYPE3600</name>
</gene>
<accession>Q8EW45</accession>
<dbReference type="AlphaFoldDB" id="Q8EW45"/>
<evidence type="ECO:0000313" key="4">
    <source>
        <dbReference type="Proteomes" id="UP000002522"/>
    </source>
</evidence>
<feature type="transmembrane region" description="Helical" evidence="1">
    <location>
        <begin position="834"/>
        <end position="859"/>
    </location>
</feature>
<dbReference type="KEGG" id="mpe:MYPE3600"/>
<keyword evidence="4" id="KW-1185">Reference proteome</keyword>
<name>Q8EW45_MALP2</name>
<keyword evidence="1" id="KW-1133">Transmembrane helix</keyword>
<dbReference type="InParanoid" id="Q8EW45"/>
<evidence type="ECO:0000256" key="2">
    <source>
        <dbReference type="SAM" id="SignalP"/>
    </source>
</evidence>
<dbReference type="RefSeq" id="WP_011077187.1">
    <property type="nucleotide sequence ID" value="NC_004432.1"/>
</dbReference>
<feature type="signal peptide" evidence="2">
    <location>
        <begin position="1"/>
        <end position="24"/>
    </location>
</feature>
<proteinExistence type="predicted"/>
<reference evidence="3 4" key="1">
    <citation type="journal article" date="2002" name="Nucleic Acids Res.">
        <title>The complete genomic sequence of Mycoplasma penetrans, an intracellular bacterial pathogen in humans.</title>
        <authorList>
            <person name="Sasaki Y."/>
            <person name="Ishikawa J."/>
            <person name="Yamashita A."/>
            <person name="Oshima K."/>
            <person name="Kenri T."/>
            <person name="Furuya K."/>
            <person name="Yoshino C."/>
            <person name="Horino A."/>
            <person name="Shiba T."/>
            <person name="Sasaki T."/>
            <person name="Hattori M."/>
        </authorList>
    </citation>
    <scope>NUCLEOTIDE SEQUENCE [LARGE SCALE GENOMIC DNA]</scope>
    <source>
        <strain evidence="3 4">HF-2</strain>
    </source>
</reference>
<dbReference type="HOGENOM" id="CLU_326740_0_0_14"/>
<evidence type="ECO:0000313" key="3">
    <source>
        <dbReference type="EMBL" id="BAC44151.1"/>
    </source>
</evidence>
<feature type="chain" id="PRO_5004305868" evidence="2">
    <location>
        <begin position="25"/>
        <end position="880"/>
    </location>
</feature>
<sequence>MKKRKSKFLLSSLTLLSLSAIPVAGISSIKNMNSNLAKVDSDLQASSSRNISVNNLTMQLNKDYQSLDWYGKNFANTVTEEQLKQLIVPNLKFDVNYGFNILNPTGDALSNGYVEFTVYQIKNSFSGGVTTNPNGSGATGQTADGRTLISPVDNITQSDGTASTIDMRAYPNDNGDTVINDTTVKKNMVWTTKNITGLFLPLKYSFSWNDNEKIGDFLSSTNKSILTAQDVFDNMISRSKITDSLPTDTVSNASIITFSQNDADLSQYGISGTDAQNYGIGVVKVDFSTSANEGGQANNWVNSTVPKDQKYLVRGLLPTGSNSTKEEMKLNISDDSAISFLNTSLSVSAIQAENKNFKLPSGATSGATSVTISQFTPTELINALPSSTSSVSSLYKLLTQDTYLNKTNNANQLPALHLTYMGKTSTSRATTGSTTAAWGGTGLYQMGKVPTVKNGVIDYNDTRNPADSSGVTNVLATADNASGTLYLNVTYNKYNVYQNTMEIGLQTSITITGLQTDDSASINNQNLYFQWKSIDQLIFSSAQDVLNLYNSNSNDSAYLKSLSNLFFEGSDNTYQLDREVTMSVNGNVLTINLNFSRFGDLKDGATFGNTYTLNGTSARSAGITFKSQSDVASRISSVLGKDLSTVTPSEVINELVTNNSRGLLNLTDFYSTSGSSTYSALILQNDTNDGIVIEVLVTSGDTITSKHSYIYNGMAKGTSTSHIYNFAFGADNSELSSGLATLRNIPINLITKEDVYNYYVSRLPIYSGENRLSLTMDDFEITKDTGNNSITISINVAIVADGSENGSKTYSNTLKGFTNATIVNNNSNSTMQNLTVPLSISFALAIALIMSGLIVHQVIKRKKLAKSKINLKDIRKSVKK</sequence>
<keyword evidence="1" id="KW-0472">Membrane</keyword>
<keyword evidence="2" id="KW-0732">Signal</keyword>
<dbReference type="Proteomes" id="UP000002522">
    <property type="component" value="Chromosome"/>
</dbReference>